<comment type="caution">
    <text evidence="4">The sequence shown here is derived from an EMBL/GenBank/DDBJ whole genome shotgun (WGS) entry which is preliminary data.</text>
</comment>
<keyword evidence="2" id="KW-1133">Transmembrane helix</keyword>
<evidence type="ECO:0000256" key="2">
    <source>
        <dbReference type="SAM" id="Phobius"/>
    </source>
</evidence>
<reference evidence="4 5" key="1">
    <citation type="submission" date="2024-02" db="EMBL/GenBank/DDBJ databases">
        <authorList>
            <person name="Chen Y."/>
            <person name="Shah S."/>
            <person name="Dougan E. K."/>
            <person name="Thang M."/>
            <person name="Chan C."/>
        </authorList>
    </citation>
    <scope>NUCLEOTIDE SEQUENCE [LARGE SCALE GENOMIC DNA]</scope>
</reference>
<accession>A0ABP0JR73</accession>
<feature type="transmembrane region" description="Helical" evidence="2">
    <location>
        <begin position="432"/>
        <end position="452"/>
    </location>
</feature>
<protein>
    <recommendedName>
        <fullName evidence="3">CWH43-like N-terminal domain-containing protein</fullName>
    </recommendedName>
</protein>
<feature type="compositionally biased region" description="Basic and acidic residues" evidence="1">
    <location>
        <begin position="34"/>
        <end position="51"/>
    </location>
</feature>
<name>A0ABP0JR73_9DINO</name>
<feature type="transmembrane region" description="Helical" evidence="2">
    <location>
        <begin position="233"/>
        <end position="252"/>
    </location>
</feature>
<keyword evidence="2" id="KW-0812">Transmembrane</keyword>
<keyword evidence="2" id="KW-0472">Membrane</keyword>
<evidence type="ECO:0000256" key="1">
    <source>
        <dbReference type="SAM" id="MobiDB-lite"/>
    </source>
</evidence>
<feature type="domain" description="CWH43-like N-terminal" evidence="3">
    <location>
        <begin position="188"/>
        <end position="460"/>
    </location>
</feature>
<proteinExistence type="predicted"/>
<evidence type="ECO:0000259" key="3">
    <source>
        <dbReference type="Pfam" id="PF10277"/>
    </source>
</evidence>
<dbReference type="InterPro" id="IPR019402">
    <property type="entry name" value="CWH43_N"/>
</dbReference>
<dbReference type="Pfam" id="PF10277">
    <property type="entry name" value="Frag1"/>
    <property type="match status" value="1"/>
</dbReference>
<organism evidence="4 5">
    <name type="scientific">Durusdinium trenchii</name>
    <dbReference type="NCBI Taxonomy" id="1381693"/>
    <lineage>
        <taxon>Eukaryota</taxon>
        <taxon>Sar</taxon>
        <taxon>Alveolata</taxon>
        <taxon>Dinophyceae</taxon>
        <taxon>Suessiales</taxon>
        <taxon>Symbiodiniaceae</taxon>
        <taxon>Durusdinium</taxon>
    </lineage>
</organism>
<evidence type="ECO:0000313" key="4">
    <source>
        <dbReference type="EMBL" id="CAK9016948.1"/>
    </source>
</evidence>
<gene>
    <name evidence="4" type="ORF">CCMP2556_LOCUS12701</name>
</gene>
<dbReference type="Proteomes" id="UP001642484">
    <property type="component" value="Unassembled WGS sequence"/>
</dbReference>
<feature type="transmembrane region" description="Helical" evidence="2">
    <location>
        <begin position="189"/>
        <end position="212"/>
    </location>
</feature>
<feature type="transmembrane region" description="Helical" evidence="2">
    <location>
        <begin position="324"/>
        <end position="344"/>
    </location>
</feature>
<feature type="transmembrane region" description="Helical" evidence="2">
    <location>
        <begin position="392"/>
        <end position="411"/>
    </location>
</feature>
<evidence type="ECO:0000313" key="5">
    <source>
        <dbReference type="Proteomes" id="UP001642484"/>
    </source>
</evidence>
<feature type="transmembrane region" description="Helical" evidence="2">
    <location>
        <begin position="351"/>
        <end position="372"/>
    </location>
</feature>
<keyword evidence="5" id="KW-1185">Reference proteome</keyword>
<feature type="region of interest" description="Disordered" evidence="1">
    <location>
        <begin position="1"/>
        <end position="95"/>
    </location>
</feature>
<dbReference type="EMBL" id="CAXAMN010006224">
    <property type="protein sequence ID" value="CAK9016948.1"/>
    <property type="molecule type" value="Genomic_DNA"/>
</dbReference>
<sequence length="472" mass="50850">MDLPQPSGVPTIFGPGQAPRAVKGKDAPQVAKATLDEAKEGRESEKEEKRAPKPAAYRPPPKEDTRSTCSTAATEPDSAKQVPKQEAPESGFSSLEEAVPEGMPAIGSVVRVFGLKSIPELNGTLAEVLRPAPQERVVVQTSIGEKALRLGNVDGQLAAVAPWVKPSAAALAVFTVLAPMAGRPLSVAAVPFLALLWALGTLAACLSIYRPCWRSWCLPSLSNVCQRAPNRSVLRVGFAVAGVMLMTSNWLYGELVVPQILDGPLELPEEPVIEVPASEVEVCEANETETENGTCSTNSSNATDPVVKRLKIPSPGLIQGSLRYGYVAAFAFSLAGVCFCGPWWSTLIHVFVSIAFAVTCSIHTWASSTLLTSERGRPYAEQLGELHVIAKYRQMIMNFLPLVALVPITVCQSRMTQRRPLSAMSFLETSGILLLGKVSQWGLMLTYVLYVGSYAMDFWALSSPEQLEEELI</sequence>